<evidence type="ECO:0000313" key="2">
    <source>
        <dbReference type="Proteomes" id="UP000326939"/>
    </source>
</evidence>
<accession>A0A5N5N1A5</accession>
<dbReference type="AlphaFoldDB" id="A0A5N5N1A5"/>
<evidence type="ECO:0000313" key="1">
    <source>
        <dbReference type="EMBL" id="KAB5561255.1"/>
    </source>
</evidence>
<dbReference type="EMBL" id="VDCV01000004">
    <property type="protein sequence ID" value="KAB5561255.1"/>
    <property type="molecule type" value="Genomic_DNA"/>
</dbReference>
<name>A0A5N5N1A5_9ROSI</name>
<gene>
    <name evidence="1" type="ORF">DKX38_006212</name>
</gene>
<dbReference type="Proteomes" id="UP000326939">
    <property type="component" value="Chromosome 4"/>
</dbReference>
<protein>
    <submittedName>
        <fullName evidence="1">Uncharacterized protein</fullName>
    </submittedName>
</protein>
<keyword evidence="2" id="KW-1185">Reference proteome</keyword>
<proteinExistence type="predicted"/>
<sequence>MQVLMINTRMSGAKLKGKKQIVSNKRNKGPKAKDYIDAISNGLKYSVQDNSSNVSISPTKEKKLMHVSKLEHEVAPESTNGDQQTVEVVQEIEERLQVIDLPIYVVHRMLSSHANSLTQEEEDWRTNIFHTRVAHKAAHLM</sequence>
<organism evidence="1 2">
    <name type="scientific">Salix brachista</name>
    <dbReference type="NCBI Taxonomy" id="2182728"/>
    <lineage>
        <taxon>Eukaryota</taxon>
        <taxon>Viridiplantae</taxon>
        <taxon>Streptophyta</taxon>
        <taxon>Embryophyta</taxon>
        <taxon>Tracheophyta</taxon>
        <taxon>Spermatophyta</taxon>
        <taxon>Magnoliopsida</taxon>
        <taxon>eudicotyledons</taxon>
        <taxon>Gunneridae</taxon>
        <taxon>Pentapetalae</taxon>
        <taxon>rosids</taxon>
        <taxon>fabids</taxon>
        <taxon>Malpighiales</taxon>
        <taxon>Salicaceae</taxon>
        <taxon>Saliceae</taxon>
        <taxon>Salix</taxon>
    </lineage>
</organism>
<reference evidence="2" key="1">
    <citation type="journal article" date="2019" name="Gigascience">
        <title>De novo genome assembly of the endangered Acer yangbiense, a plant species with extremely small populations endemic to Yunnan Province, China.</title>
        <authorList>
            <person name="Yang J."/>
            <person name="Wariss H.M."/>
            <person name="Tao L."/>
            <person name="Zhang R."/>
            <person name="Yun Q."/>
            <person name="Hollingsworth P."/>
            <person name="Dao Z."/>
            <person name="Luo G."/>
            <person name="Guo H."/>
            <person name="Ma Y."/>
            <person name="Sun W."/>
        </authorList>
    </citation>
    <scope>NUCLEOTIDE SEQUENCE [LARGE SCALE GENOMIC DNA]</scope>
    <source>
        <strain evidence="2">cv. br00</strain>
    </source>
</reference>
<comment type="caution">
    <text evidence="1">The sequence shown here is derived from an EMBL/GenBank/DDBJ whole genome shotgun (WGS) entry which is preliminary data.</text>
</comment>